<evidence type="ECO:0000313" key="2">
    <source>
        <dbReference type="EMBL" id="CAE7437697.1"/>
    </source>
</evidence>
<comment type="caution">
    <text evidence="2">The sequence shown here is derived from an EMBL/GenBank/DDBJ whole genome shotgun (WGS) entry which is preliminary data.</text>
</comment>
<protein>
    <submittedName>
        <fullName evidence="2">FOLD2 protein</fullName>
    </submittedName>
</protein>
<gene>
    <name evidence="2" type="primary">FOLD2</name>
    <name evidence="2" type="ORF">SNAT2548_LOCUS23786</name>
</gene>
<feature type="region of interest" description="Disordered" evidence="1">
    <location>
        <begin position="99"/>
        <end position="130"/>
    </location>
</feature>
<evidence type="ECO:0000256" key="1">
    <source>
        <dbReference type="SAM" id="MobiDB-lite"/>
    </source>
</evidence>
<accession>A0A812RH01</accession>
<dbReference type="Proteomes" id="UP000604046">
    <property type="component" value="Unassembled WGS sequence"/>
</dbReference>
<name>A0A812RH01_9DINO</name>
<feature type="compositionally biased region" description="Basic and acidic residues" evidence="1">
    <location>
        <begin position="99"/>
        <end position="119"/>
    </location>
</feature>
<dbReference type="EMBL" id="CAJNDS010002335">
    <property type="protein sequence ID" value="CAE7437697.1"/>
    <property type="molecule type" value="Genomic_DNA"/>
</dbReference>
<reference evidence="2" key="1">
    <citation type="submission" date="2021-02" db="EMBL/GenBank/DDBJ databases">
        <authorList>
            <person name="Dougan E. K."/>
            <person name="Rhodes N."/>
            <person name="Thang M."/>
            <person name="Chan C."/>
        </authorList>
    </citation>
    <scope>NUCLEOTIDE SEQUENCE</scope>
</reference>
<feature type="compositionally biased region" description="Polar residues" evidence="1">
    <location>
        <begin position="343"/>
        <end position="356"/>
    </location>
</feature>
<feature type="region of interest" description="Disordered" evidence="1">
    <location>
        <begin position="332"/>
        <end position="357"/>
    </location>
</feature>
<organism evidence="2 3">
    <name type="scientific">Symbiodinium natans</name>
    <dbReference type="NCBI Taxonomy" id="878477"/>
    <lineage>
        <taxon>Eukaryota</taxon>
        <taxon>Sar</taxon>
        <taxon>Alveolata</taxon>
        <taxon>Dinophyceae</taxon>
        <taxon>Suessiales</taxon>
        <taxon>Symbiodiniaceae</taxon>
        <taxon>Symbiodinium</taxon>
    </lineage>
</organism>
<dbReference type="AlphaFoldDB" id="A0A812RH01"/>
<proteinExistence type="predicted"/>
<sequence>MVLLSRCTMRDRDNECKPGEGIEEGSRVVVLNGRHFPSFGAGDQGRVLQVDKEALNCDVLFDGSSRPIPVALRHLRLLKAGGGGFGGSRAQLPVSRVLDFKDGDGGDGMKTDSRGRAEVRGSSTSPRRSVSISVAEPVSADARREARQPSFLHSMDQRLQACEAALDGSKQMNYRIVKPGEDDVVRGSDLNFLEDRIQRLEQRIQDEVDVLTKRLQQATAFGQSWESRANSLERHIKSLGHVPPSPAPSSCSGLSARGSAPLYLSAAIPQQRLSATPPAKSAMNAVPSIPAMPPTPSTGPCVTQADVPDACSACGAPVMPDSRYCIKCGAGSGPSVAREPQELGSTRRSLSASAGQTPGPYVRGAAYLARAPDTTPPRAPRHVVPAGVLHQPIPPVGLVAPFERDAYGCSPLNGYVSGPSGPCFTPPPAGPAGQILTPRLVLPQRPFG</sequence>
<feature type="compositionally biased region" description="Low complexity" evidence="1">
    <location>
        <begin position="120"/>
        <end position="130"/>
    </location>
</feature>
<evidence type="ECO:0000313" key="3">
    <source>
        <dbReference type="Proteomes" id="UP000604046"/>
    </source>
</evidence>
<keyword evidence="3" id="KW-1185">Reference proteome</keyword>